<dbReference type="AlphaFoldDB" id="A0A0A9FDT9"/>
<name>A0A0A9FDT9_ARUDO</name>
<organism evidence="1">
    <name type="scientific">Arundo donax</name>
    <name type="common">Giant reed</name>
    <name type="synonym">Donax arundinaceus</name>
    <dbReference type="NCBI Taxonomy" id="35708"/>
    <lineage>
        <taxon>Eukaryota</taxon>
        <taxon>Viridiplantae</taxon>
        <taxon>Streptophyta</taxon>
        <taxon>Embryophyta</taxon>
        <taxon>Tracheophyta</taxon>
        <taxon>Spermatophyta</taxon>
        <taxon>Magnoliopsida</taxon>
        <taxon>Liliopsida</taxon>
        <taxon>Poales</taxon>
        <taxon>Poaceae</taxon>
        <taxon>PACMAD clade</taxon>
        <taxon>Arundinoideae</taxon>
        <taxon>Arundineae</taxon>
        <taxon>Arundo</taxon>
    </lineage>
</organism>
<proteinExistence type="predicted"/>
<reference evidence="1" key="2">
    <citation type="journal article" date="2015" name="Data Brief">
        <title>Shoot transcriptome of the giant reed, Arundo donax.</title>
        <authorList>
            <person name="Barrero R.A."/>
            <person name="Guerrero F.D."/>
            <person name="Moolhuijzen P."/>
            <person name="Goolsby J.A."/>
            <person name="Tidwell J."/>
            <person name="Bellgard S.E."/>
            <person name="Bellgard M.I."/>
        </authorList>
    </citation>
    <scope>NUCLEOTIDE SEQUENCE</scope>
    <source>
        <tissue evidence="1">Shoot tissue taken approximately 20 cm above the soil surface</tissue>
    </source>
</reference>
<protein>
    <submittedName>
        <fullName evidence="1">Uncharacterized protein</fullName>
    </submittedName>
</protein>
<sequence length="56" mass="5945">MGFTCSMVVTDGRGICSPVIGLRMCNSDISSAVTSHPLEDPIRYLLRMGGSGRVSL</sequence>
<reference evidence="1" key="1">
    <citation type="submission" date="2014-09" db="EMBL/GenBank/DDBJ databases">
        <authorList>
            <person name="Magalhaes I.L.F."/>
            <person name="Oliveira U."/>
            <person name="Santos F.R."/>
            <person name="Vidigal T.H.D.A."/>
            <person name="Brescovit A.D."/>
            <person name="Santos A.J."/>
        </authorList>
    </citation>
    <scope>NUCLEOTIDE SEQUENCE</scope>
    <source>
        <tissue evidence="1">Shoot tissue taken approximately 20 cm above the soil surface</tissue>
    </source>
</reference>
<evidence type="ECO:0000313" key="1">
    <source>
        <dbReference type="EMBL" id="JAE08296.1"/>
    </source>
</evidence>
<accession>A0A0A9FDT9</accession>
<dbReference type="EMBL" id="GBRH01189600">
    <property type="protein sequence ID" value="JAE08296.1"/>
    <property type="molecule type" value="Transcribed_RNA"/>
</dbReference>